<gene>
    <name evidence="7" type="ORF">GCM10010507_37290</name>
</gene>
<dbReference type="RefSeq" id="WP_190110975.1">
    <property type="nucleotide sequence ID" value="NZ_BMVB01000012.1"/>
</dbReference>
<evidence type="ECO:0000313" key="7">
    <source>
        <dbReference type="EMBL" id="GHC57222.1"/>
    </source>
</evidence>
<feature type="repeat" description="WD" evidence="3">
    <location>
        <begin position="698"/>
        <end position="739"/>
    </location>
</feature>
<dbReference type="InterPro" id="IPR001680">
    <property type="entry name" value="WD40_rpt"/>
</dbReference>
<dbReference type="InterPro" id="IPR050349">
    <property type="entry name" value="WD_LIS1/nudF_dynein_reg"/>
</dbReference>
<accession>A0A918TP95</accession>
<dbReference type="InterPro" id="IPR011990">
    <property type="entry name" value="TPR-like_helical_dom_sf"/>
</dbReference>
<feature type="repeat" description="WD" evidence="3">
    <location>
        <begin position="780"/>
        <end position="821"/>
    </location>
</feature>
<dbReference type="PRINTS" id="PR00320">
    <property type="entry name" value="GPROTEINBRPT"/>
</dbReference>
<dbReference type="Gene3D" id="1.25.40.10">
    <property type="entry name" value="Tetratricopeptide repeat domain"/>
    <property type="match status" value="1"/>
</dbReference>
<dbReference type="Gene3D" id="2.130.10.10">
    <property type="entry name" value="YVTN repeat-like/Quinoprotein amine dehydrogenase"/>
    <property type="match status" value="2"/>
</dbReference>
<feature type="repeat" description="TPR" evidence="4">
    <location>
        <begin position="405"/>
        <end position="438"/>
    </location>
</feature>
<evidence type="ECO:0000256" key="2">
    <source>
        <dbReference type="ARBA" id="ARBA00022737"/>
    </source>
</evidence>
<dbReference type="InterPro" id="IPR011047">
    <property type="entry name" value="Quinoprotein_ADH-like_sf"/>
</dbReference>
<dbReference type="InterPro" id="IPR019775">
    <property type="entry name" value="WD40_repeat_CS"/>
</dbReference>
<keyword evidence="1 3" id="KW-0853">WD repeat</keyword>
<dbReference type="EMBL" id="BMVB01000012">
    <property type="protein sequence ID" value="GHC57222.1"/>
    <property type="molecule type" value="Genomic_DNA"/>
</dbReference>
<dbReference type="InterPro" id="IPR019734">
    <property type="entry name" value="TPR_rpt"/>
</dbReference>
<feature type="repeat" description="WD" evidence="3">
    <location>
        <begin position="664"/>
        <end position="698"/>
    </location>
</feature>
<keyword evidence="4" id="KW-0802">TPR repeat</keyword>
<dbReference type="PROSITE" id="PS50294">
    <property type="entry name" value="WD_REPEATS_REGION"/>
    <property type="match status" value="5"/>
</dbReference>
<dbReference type="Pfam" id="PF12770">
    <property type="entry name" value="CHAT"/>
    <property type="match status" value="1"/>
</dbReference>
<feature type="domain" description="CHAT" evidence="6">
    <location>
        <begin position="72"/>
        <end position="340"/>
    </location>
</feature>
<protein>
    <recommendedName>
        <fullName evidence="6">CHAT domain-containing protein</fullName>
    </recommendedName>
</protein>
<dbReference type="SUPFAM" id="SSF50998">
    <property type="entry name" value="Quinoprotein alcohol dehydrogenase-like"/>
    <property type="match status" value="1"/>
</dbReference>
<dbReference type="Pfam" id="PF00400">
    <property type="entry name" value="WD40"/>
    <property type="match status" value="7"/>
</dbReference>
<keyword evidence="2" id="KW-0677">Repeat</keyword>
<dbReference type="PROSITE" id="PS50005">
    <property type="entry name" value="TPR"/>
    <property type="match status" value="1"/>
</dbReference>
<dbReference type="PANTHER" id="PTHR44129">
    <property type="entry name" value="WD REPEAT-CONTAINING PROTEIN POP1"/>
    <property type="match status" value="1"/>
</dbReference>
<sequence length="898" mass="97044">MATDLELEISGTGPGDYEVRVVHAAAGGEPTARLQLDVDALLARRPELEATVLASSVSARRVVPLCEEPVQQVGQQLFRALFTGPVYGTYRASLGVAQERQERLRIVLRLDAPELALLPWEMLFDPEAGAYLCRHEPLVRHVPALYTPEPPRVSPPLRVLVIIASPRGLPPLDTDAEREQLQKALAGQVAAGRVELTWLPDAGWDSVQAALLEGEWHVLHFIGHGDYDAGTDEGLIALVDDSGGPAMIDVNQLVDLLGEAEPTPRLVVLNSCASAQGGTHDVFSSTGAALVRSGISAVAAMQFTVSDRAAVRFAQGFYTSLASGHRIDEAARSGRIAMLGCGRTALEWITPVLYVRGETTRLFTFTSAPHPPAAREPEPSQQQEAATPHPGRAQPPEAGRHEAQVRALHVMASAELRIGNHDKAIELLDDLLALDPEHHEAAALRETAVRRCRLVGLRERAAGAEAAEDWATAVEAYAEILQEQPEDRDAAARQERCRARQQVADLQAELRYHAEAGQWQAVLDVDEELRRLDAAAADPAGLATRARGALQDAEREAGLRTALDERAAAQEWAQVRDLIAELTALRPEAAGEYTALADRARHELRAHPREEGRIDFGHEVYALAWDPDGGAVAVGGAAASARVYDVTGRERLEVVVGVPELHWVYAVAFSPDGTRLATGSDTHTGRVWDAATGRESLEVRQDKAVLAVAFSPDGTRIATGGLDRTARVWDAATGEEVLEVRHDNTVFDVAFSPDGRRIVTGGLDRTARVWDAATGEKLTEVRHDDTVFAVAFSPDGRRLATGSHDRTARVWDAATGEKLTEVRHDDTVFAVAFSPDGRRLATGSHDRTARVWDAATGERISEVGHEDNVLAVAFSPDGSRLATGSHDHTVRIWPVGDA</sequence>
<dbReference type="SUPFAM" id="SSF48452">
    <property type="entry name" value="TPR-like"/>
    <property type="match status" value="1"/>
</dbReference>
<evidence type="ECO:0000256" key="4">
    <source>
        <dbReference type="PROSITE-ProRule" id="PRU00339"/>
    </source>
</evidence>
<dbReference type="PROSITE" id="PS00678">
    <property type="entry name" value="WD_REPEATS_1"/>
    <property type="match status" value="4"/>
</dbReference>
<dbReference type="AlphaFoldDB" id="A0A918TP95"/>
<evidence type="ECO:0000256" key="5">
    <source>
        <dbReference type="SAM" id="MobiDB-lite"/>
    </source>
</evidence>
<dbReference type="InterPro" id="IPR020472">
    <property type="entry name" value="WD40_PAC1"/>
</dbReference>
<evidence type="ECO:0000259" key="6">
    <source>
        <dbReference type="Pfam" id="PF12770"/>
    </source>
</evidence>
<dbReference type="InterPro" id="IPR024983">
    <property type="entry name" value="CHAT_dom"/>
</dbReference>
<comment type="caution">
    <text evidence="7">The sequence shown here is derived from an EMBL/GenBank/DDBJ whole genome shotgun (WGS) entry which is preliminary data.</text>
</comment>
<dbReference type="PROSITE" id="PS50082">
    <property type="entry name" value="WD_REPEATS_2"/>
    <property type="match status" value="6"/>
</dbReference>
<dbReference type="SMART" id="SM00028">
    <property type="entry name" value="TPR"/>
    <property type="match status" value="2"/>
</dbReference>
<feature type="repeat" description="WD" evidence="3">
    <location>
        <begin position="821"/>
        <end position="862"/>
    </location>
</feature>
<dbReference type="CDD" id="cd00200">
    <property type="entry name" value="WD40"/>
    <property type="match status" value="1"/>
</dbReference>
<proteinExistence type="predicted"/>
<evidence type="ECO:0000313" key="8">
    <source>
        <dbReference type="Proteomes" id="UP000646244"/>
    </source>
</evidence>
<dbReference type="SMART" id="SM00320">
    <property type="entry name" value="WD40"/>
    <property type="match status" value="7"/>
</dbReference>
<reference evidence="7" key="2">
    <citation type="submission" date="2020-09" db="EMBL/GenBank/DDBJ databases">
        <authorList>
            <person name="Sun Q."/>
            <person name="Ohkuma M."/>
        </authorList>
    </citation>
    <scope>NUCLEOTIDE SEQUENCE</scope>
    <source>
        <strain evidence="7">JCM 4633</strain>
    </source>
</reference>
<evidence type="ECO:0000256" key="1">
    <source>
        <dbReference type="ARBA" id="ARBA00022574"/>
    </source>
</evidence>
<evidence type="ECO:0000256" key="3">
    <source>
        <dbReference type="PROSITE-ProRule" id="PRU00221"/>
    </source>
</evidence>
<reference evidence="7" key="1">
    <citation type="journal article" date="2014" name="Int. J. Syst. Evol. Microbiol.">
        <title>Complete genome sequence of Corynebacterium casei LMG S-19264T (=DSM 44701T), isolated from a smear-ripened cheese.</title>
        <authorList>
            <consortium name="US DOE Joint Genome Institute (JGI-PGF)"/>
            <person name="Walter F."/>
            <person name="Albersmeier A."/>
            <person name="Kalinowski J."/>
            <person name="Ruckert C."/>
        </authorList>
    </citation>
    <scope>NUCLEOTIDE SEQUENCE</scope>
    <source>
        <strain evidence="7">JCM 4633</strain>
    </source>
</reference>
<dbReference type="Proteomes" id="UP000646244">
    <property type="component" value="Unassembled WGS sequence"/>
</dbReference>
<organism evidence="7 8">
    <name type="scientific">Streptomyces cinnamoneus</name>
    <name type="common">Streptoverticillium cinnamoneum</name>
    <dbReference type="NCBI Taxonomy" id="53446"/>
    <lineage>
        <taxon>Bacteria</taxon>
        <taxon>Bacillati</taxon>
        <taxon>Actinomycetota</taxon>
        <taxon>Actinomycetes</taxon>
        <taxon>Kitasatosporales</taxon>
        <taxon>Streptomycetaceae</taxon>
        <taxon>Streptomyces</taxon>
        <taxon>Streptomyces cinnamoneus group</taxon>
    </lineage>
</organism>
<dbReference type="InterPro" id="IPR015943">
    <property type="entry name" value="WD40/YVTN_repeat-like_dom_sf"/>
</dbReference>
<feature type="repeat" description="WD" evidence="3">
    <location>
        <begin position="862"/>
        <end position="898"/>
    </location>
</feature>
<feature type="region of interest" description="Disordered" evidence="5">
    <location>
        <begin position="365"/>
        <end position="402"/>
    </location>
</feature>
<name>A0A918TP95_STRCJ</name>
<feature type="repeat" description="WD" evidence="3">
    <location>
        <begin position="739"/>
        <end position="780"/>
    </location>
</feature>